<dbReference type="SUPFAM" id="SSF50978">
    <property type="entry name" value="WD40 repeat-like"/>
    <property type="match status" value="1"/>
</dbReference>
<dbReference type="GO" id="GO:0033263">
    <property type="term" value="C:CORVET complex"/>
    <property type="evidence" value="ECO:0007669"/>
    <property type="project" value="UniProtKB-UniRule"/>
</dbReference>
<dbReference type="GO" id="GO:0048284">
    <property type="term" value="P:organelle fusion"/>
    <property type="evidence" value="ECO:0007669"/>
    <property type="project" value="TreeGrafter"/>
</dbReference>
<dbReference type="EC" id="2.3.2.27" evidence="9"/>
<keyword evidence="9" id="KW-0833">Ubl conjugation pathway</keyword>
<dbReference type="FunCoup" id="A0A0C3EY79">
    <property type="interactions" value="243"/>
</dbReference>
<organism evidence="14 15">
    <name type="scientific">Piloderma croceum (strain F 1598)</name>
    <dbReference type="NCBI Taxonomy" id="765440"/>
    <lineage>
        <taxon>Eukaryota</taxon>
        <taxon>Fungi</taxon>
        <taxon>Dikarya</taxon>
        <taxon>Basidiomycota</taxon>
        <taxon>Agaricomycotina</taxon>
        <taxon>Agaricomycetes</taxon>
        <taxon>Agaricomycetidae</taxon>
        <taxon>Atheliales</taxon>
        <taxon>Atheliaceae</taxon>
        <taxon>Piloderma</taxon>
    </lineage>
</organism>
<dbReference type="InterPro" id="IPR057308">
    <property type="entry name" value="CHCR_PEP5_VPS11"/>
</dbReference>
<keyword evidence="15" id="KW-1185">Reference proteome</keyword>
<feature type="compositionally biased region" description="Pro residues" evidence="12">
    <location>
        <begin position="710"/>
        <end position="719"/>
    </location>
</feature>
<evidence type="ECO:0000256" key="10">
    <source>
        <dbReference type="PROSITE-ProRule" id="PRU00175"/>
    </source>
</evidence>
<dbReference type="SUPFAM" id="SSF57850">
    <property type="entry name" value="RING/U-box"/>
    <property type="match status" value="1"/>
</dbReference>
<comment type="similarity">
    <text evidence="1 9">Belongs to the VPS11 family.</text>
</comment>
<dbReference type="InterPro" id="IPR001841">
    <property type="entry name" value="Znf_RING"/>
</dbReference>
<dbReference type="Gene3D" id="1.25.40.10">
    <property type="entry name" value="Tetratricopeptide repeat domain"/>
    <property type="match status" value="1"/>
</dbReference>
<reference evidence="14 15" key="1">
    <citation type="submission" date="2014-04" db="EMBL/GenBank/DDBJ databases">
        <authorList>
            <consortium name="DOE Joint Genome Institute"/>
            <person name="Kuo A."/>
            <person name="Tarkka M."/>
            <person name="Buscot F."/>
            <person name="Kohler A."/>
            <person name="Nagy L.G."/>
            <person name="Floudas D."/>
            <person name="Copeland A."/>
            <person name="Barry K.W."/>
            <person name="Cichocki N."/>
            <person name="Veneault-Fourrey C."/>
            <person name="LaButti K."/>
            <person name="Lindquist E.A."/>
            <person name="Lipzen A."/>
            <person name="Lundell T."/>
            <person name="Morin E."/>
            <person name="Murat C."/>
            <person name="Sun H."/>
            <person name="Tunlid A."/>
            <person name="Henrissat B."/>
            <person name="Grigoriev I.V."/>
            <person name="Hibbett D.S."/>
            <person name="Martin F."/>
            <person name="Nordberg H.P."/>
            <person name="Cantor M.N."/>
            <person name="Hua S.X."/>
        </authorList>
    </citation>
    <scope>NUCLEOTIDE SEQUENCE [LARGE SCALE GENOMIC DNA]</scope>
    <source>
        <strain evidence="14 15">F 1598</strain>
    </source>
</reference>
<evidence type="ECO:0000256" key="12">
    <source>
        <dbReference type="SAM" id="MobiDB-lite"/>
    </source>
</evidence>
<dbReference type="GO" id="GO:0007033">
    <property type="term" value="P:vacuole organization"/>
    <property type="evidence" value="ECO:0007669"/>
    <property type="project" value="TreeGrafter"/>
</dbReference>
<comment type="catalytic activity">
    <reaction evidence="9">
        <text>S-ubiquitinyl-[E2 ubiquitin-conjugating enzyme]-L-cysteine + [acceptor protein]-L-lysine = [E2 ubiquitin-conjugating enzyme]-L-cysteine + N(6)-ubiquitinyl-[acceptor protein]-L-lysine.</text>
        <dbReference type="EC" id="2.3.2.27"/>
    </reaction>
</comment>
<reference evidence="15" key="2">
    <citation type="submission" date="2015-01" db="EMBL/GenBank/DDBJ databases">
        <title>Evolutionary Origins and Diversification of the Mycorrhizal Mutualists.</title>
        <authorList>
            <consortium name="DOE Joint Genome Institute"/>
            <consortium name="Mycorrhizal Genomics Consortium"/>
            <person name="Kohler A."/>
            <person name="Kuo A."/>
            <person name="Nagy L.G."/>
            <person name="Floudas D."/>
            <person name="Copeland A."/>
            <person name="Barry K.W."/>
            <person name="Cichocki N."/>
            <person name="Veneault-Fourrey C."/>
            <person name="LaButti K."/>
            <person name="Lindquist E.A."/>
            <person name="Lipzen A."/>
            <person name="Lundell T."/>
            <person name="Morin E."/>
            <person name="Murat C."/>
            <person name="Riley R."/>
            <person name="Ohm R."/>
            <person name="Sun H."/>
            <person name="Tunlid A."/>
            <person name="Henrissat B."/>
            <person name="Grigoriev I.V."/>
            <person name="Hibbett D.S."/>
            <person name="Martin F."/>
        </authorList>
    </citation>
    <scope>NUCLEOTIDE SEQUENCE [LARGE SCALE GENOMIC DNA]</scope>
    <source>
        <strain evidence="15">F 1598</strain>
    </source>
</reference>
<gene>
    <name evidence="14" type="ORF">PILCRDRAFT_76651</name>
</gene>
<dbReference type="InterPro" id="IPR011990">
    <property type="entry name" value="TPR-like_helical_dom_sf"/>
</dbReference>
<dbReference type="PROSITE" id="PS50236">
    <property type="entry name" value="CHCR"/>
    <property type="match status" value="1"/>
</dbReference>
<evidence type="ECO:0000313" key="14">
    <source>
        <dbReference type="EMBL" id="KIM77475.1"/>
    </source>
</evidence>
<dbReference type="GO" id="GO:0000329">
    <property type="term" value="C:fungal-type vacuole membrane"/>
    <property type="evidence" value="ECO:0007669"/>
    <property type="project" value="UniProtKB-UniRule"/>
</dbReference>
<evidence type="ECO:0000256" key="6">
    <source>
        <dbReference type="ARBA" id="ARBA00022927"/>
    </source>
</evidence>
<dbReference type="AlphaFoldDB" id="A0A0C3EY79"/>
<evidence type="ECO:0000256" key="11">
    <source>
        <dbReference type="PROSITE-ProRule" id="PRU01006"/>
    </source>
</evidence>
<dbReference type="PANTHER" id="PTHR23323">
    <property type="entry name" value="VACUOLAR PROTEIN SORTING-ASSOCIATED PROTEIN"/>
    <property type="match status" value="1"/>
</dbReference>
<dbReference type="OrthoDB" id="26184at2759"/>
<dbReference type="Pfam" id="PF23356">
    <property type="entry name" value="TPR_PEP5_VPS11"/>
    <property type="match status" value="2"/>
</dbReference>
<dbReference type="Pfam" id="PF23341">
    <property type="entry name" value="PEP5_VPS11_N"/>
    <property type="match status" value="1"/>
</dbReference>
<dbReference type="Pfam" id="PF17122">
    <property type="entry name" value="zf-C3H2C3"/>
    <property type="match status" value="1"/>
</dbReference>
<dbReference type="PROSITE" id="PS50089">
    <property type="entry name" value="ZF_RING_2"/>
    <property type="match status" value="1"/>
</dbReference>
<protein>
    <recommendedName>
        <fullName evidence="9">E3 ubiquitin-protein ligase PEP5</fullName>
        <ecNumber evidence="9">2.3.2.27</ecNumber>
    </recommendedName>
</protein>
<name>A0A0C3EY79_PILCF</name>
<evidence type="ECO:0000259" key="13">
    <source>
        <dbReference type="PROSITE" id="PS50089"/>
    </source>
</evidence>
<keyword evidence="6 9" id="KW-0653">Protein transport</keyword>
<evidence type="ECO:0000256" key="4">
    <source>
        <dbReference type="ARBA" id="ARBA00022771"/>
    </source>
</evidence>
<dbReference type="InterPro" id="IPR024763">
    <property type="entry name" value="VPS11_C"/>
</dbReference>
<dbReference type="InterPro" id="IPR016528">
    <property type="entry name" value="VPS11"/>
</dbReference>
<comment type="subunit">
    <text evidence="9">Component of the homotypic vacuole fusion and vacuole protein sorting (HOPS) complex. Component of the class C core vacuole/endosome tethering (CORVET) complex.</text>
</comment>
<evidence type="ECO:0000256" key="7">
    <source>
        <dbReference type="ARBA" id="ARBA00023136"/>
    </source>
</evidence>
<dbReference type="GO" id="GO:0006886">
    <property type="term" value="P:intracellular protein transport"/>
    <property type="evidence" value="ECO:0007669"/>
    <property type="project" value="UniProtKB-UniRule"/>
</dbReference>
<evidence type="ECO:0000256" key="3">
    <source>
        <dbReference type="ARBA" id="ARBA00022723"/>
    </source>
</evidence>
<dbReference type="HOGENOM" id="CLU_001287_0_0_1"/>
<dbReference type="GO" id="GO:0008270">
    <property type="term" value="F:zinc ion binding"/>
    <property type="evidence" value="ECO:0007669"/>
    <property type="project" value="UniProtKB-KW"/>
</dbReference>
<dbReference type="PANTHER" id="PTHR23323:SF24">
    <property type="entry name" value="VACUOLAR PROTEIN SORTING-ASSOCIATED PROTEIN 11 HOMOLOG"/>
    <property type="match status" value="1"/>
</dbReference>
<keyword evidence="5" id="KW-0862">Zinc</keyword>
<dbReference type="GO" id="GO:0030897">
    <property type="term" value="C:HOPS complex"/>
    <property type="evidence" value="ECO:0007669"/>
    <property type="project" value="UniProtKB-UniRule"/>
</dbReference>
<dbReference type="InterPro" id="IPR057307">
    <property type="entry name" value="PEP5_VPS11_N"/>
</dbReference>
<feature type="repeat" description="CHCR" evidence="11">
    <location>
        <begin position="460"/>
        <end position="623"/>
    </location>
</feature>
<dbReference type="STRING" id="765440.A0A0C3EY79"/>
<dbReference type="Gene3D" id="2.130.10.10">
    <property type="entry name" value="YVTN repeat-like/Quinoprotein amine dehydrogenase"/>
    <property type="match status" value="1"/>
</dbReference>
<evidence type="ECO:0000256" key="9">
    <source>
        <dbReference type="PIRNR" id="PIRNR007860"/>
    </source>
</evidence>
<keyword evidence="9" id="KW-0808">Transferase</keyword>
<dbReference type="InterPro" id="IPR015943">
    <property type="entry name" value="WD40/YVTN_repeat-like_dom_sf"/>
</dbReference>
<keyword evidence="2 9" id="KW-0813">Transport</keyword>
<dbReference type="GO" id="GO:0006904">
    <property type="term" value="P:vesicle docking involved in exocytosis"/>
    <property type="evidence" value="ECO:0007669"/>
    <property type="project" value="TreeGrafter"/>
</dbReference>
<keyword evidence="7 9" id="KW-0472">Membrane</keyword>
<dbReference type="GO" id="GO:0030674">
    <property type="term" value="F:protein-macromolecule adaptor activity"/>
    <property type="evidence" value="ECO:0007669"/>
    <property type="project" value="TreeGrafter"/>
</dbReference>
<proteinExistence type="inferred from homology"/>
<dbReference type="InterPro" id="IPR000547">
    <property type="entry name" value="Clathrin_H-chain/VPS_repeat"/>
</dbReference>
<dbReference type="EMBL" id="KN833024">
    <property type="protein sequence ID" value="KIM77475.1"/>
    <property type="molecule type" value="Genomic_DNA"/>
</dbReference>
<accession>A0A0C3EY79</accession>
<evidence type="ECO:0000256" key="1">
    <source>
        <dbReference type="ARBA" id="ARBA00007070"/>
    </source>
</evidence>
<evidence type="ECO:0000256" key="5">
    <source>
        <dbReference type="ARBA" id="ARBA00022833"/>
    </source>
</evidence>
<dbReference type="CDD" id="cd16688">
    <property type="entry name" value="RING-H2_Vps11"/>
    <property type="match status" value="1"/>
</dbReference>
<dbReference type="GO" id="GO:0007032">
    <property type="term" value="P:endosome organization"/>
    <property type="evidence" value="ECO:0007669"/>
    <property type="project" value="TreeGrafter"/>
</dbReference>
<dbReference type="Proteomes" id="UP000054166">
    <property type="component" value="Unassembled WGS sequence"/>
</dbReference>
<keyword evidence="9" id="KW-0926">Vacuole</keyword>
<dbReference type="GO" id="GO:0061630">
    <property type="term" value="F:ubiquitin protein ligase activity"/>
    <property type="evidence" value="ECO:0007669"/>
    <property type="project" value="UniProtKB-EC"/>
</dbReference>
<feature type="region of interest" description="Disordered" evidence="12">
    <location>
        <begin position="670"/>
        <end position="728"/>
    </location>
</feature>
<sequence>MACNNILSNYNHEINLCLYKFKQFSFFDLVPVKDTHDLASPPEIFKNTPEISNLAPSSSGLLLADIHGSIHLLNHEFVPIKSWIAHSGGGRVTHMVERKGVLVTLGEEDGVRSPLLKIWDLEKVDKKLSMGTPVLLRSAKVQTGNRPHPVSSIALSDTLSHLAIGLADGTVLLYRYLDQSIFSSSTSLTSIPKPRTIHESPTEPITGLGFREPIFSSIAEPQTNGHTHDKDKDKDREKDNLYLFIVTTSRVLSYQASGRVVGSNPSIVDEVGAGLGCAVMDWHKRDIVVAREEAVYVCGVEGRETCYAYEGSKSSVHTHLNYLVIVSPPFIPSASSASATVRNFARMTDLPAGSDITKVTVFDLENKLVAYSGTFEAGVREVVSQWGRIFVLENDGRVSCLEEKPTSAKLDMLYRKSLYVLALNMAKSQRLDESSVADIHRQYGDHLYTKGDYDGAMAQFVKTIGWTQPSYVIRKFLDAQRIHNLVTYLQELHSLGLANADHTTLLLNTYTKLKDVTRLDTFIKTESRRKSTNANGDDDGTDELPFDLDTAIRVCRQAGYFKHASYLAKKYERHEDYLRIQIEDAKNFRDALMYLRKLGPEAAESNLARYGRAMLESLPEETTQLLIDLCTNSGPLILDKEEVTTSPTTRQSTAGPSYLSYLALNRSAAPAPPTVSSNTAIPPSPSVKTVKLGDTASRRDSINESSRSSTPPPLPPPPQSSTLTIKPRVPAVKRLSPRLYFPHFVDHMDHFVVFLETVARRRWGQSVDVEPAAVAVSLPVEPPVDEQADKLDQIAVWNTLLELYLTLPAAEVADTSEKSSPDVMRDKALRVLKSESIPYDPMHGLILCSSHSYTPGLVLLWEKMGMYEDVLRFWMDRDSEGNTPEASSQVVHHLNLYDPTRPHLYPLVLRFLTSSPELLSRHTKDIEMVLEHIEREKIMPPLGVIQVLSRNGVASVGLVKQWLMTRIKESREEIHTDQQLIDSYRLETKTKLKQVEALSDPEHPRVFHVTRCSMCSGQLDLPSVHFMCDHSYHQRCLADHETECPNCAREHGVIREIRRNNERLADQHELFLSEVQENGFSAVATGFSRGVLNMTRLEEVAT</sequence>
<evidence type="ECO:0000313" key="15">
    <source>
        <dbReference type="Proteomes" id="UP000054166"/>
    </source>
</evidence>
<dbReference type="PIRSF" id="PIRSF007860">
    <property type="entry name" value="VPS11"/>
    <property type="match status" value="1"/>
</dbReference>
<feature type="domain" description="RING-type" evidence="13">
    <location>
        <begin position="1012"/>
        <end position="1047"/>
    </location>
</feature>
<dbReference type="Pfam" id="PF12451">
    <property type="entry name" value="VPS11_C"/>
    <property type="match status" value="1"/>
</dbReference>
<evidence type="ECO:0000256" key="2">
    <source>
        <dbReference type="ARBA" id="ARBA00022448"/>
    </source>
</evidence>
<keyword evidence="4 10" id="KW-0863">Zinc-finger</keyword>
<dbReference type="InterPro" id="IPR036322">
    <property type="entry name" value="WD40_repeat_dom_sf"/>
</dbReference>
<keyword evidence="3" id="KW-0479">Metal-binding</keyword>
<evidence type="ECO:0000256" key="8">
    <source>
        <dbReference type="ARBA" id="ARBA00029433"/>
    </source>
</evidence>
<dbReference type="InParanoid" id="A0A0C3EY79"/>
<comment type="subcellular location">
    <subcellularLocation>
        <location evidence="8">Endomembrane system</location>
        <topology evidence="8">Peripheral membrane protein</topology>
        <orientation evidence="8">Cytoplasmic side</orientation>
    </subcellularLocation>
    <subcellularLocation>
        <location evidence="9">Vacuole membrane</location>
        <topology evidence="9">Peripheral membrane protein</topology>
        <orientation evidence="9">Cytoplasmic side</orientation>
    </subcellularLocation>
</comment>